<evidence type="ECO:0000256" key="3">
    <source>
        <dbReference type="ARBA" id="ARBA00022692"/>
    </source>
</evidence>
<dbReference type="RefSeq" id="WP_050754310.1">
    <property type="nucleotide sequence ID" value="NZ_BAABZP010000001.1"/>
</dbReference>
<dbReference type="GO" id="GO:0016020">
    <property type="term" value="C:membrane"/>
    <property type="evidence" value="ECO:0007669"/>
    <property type="project" value="UniProtKB-SubCell"/>
</dbReference>
<accession>A0A6N2UP09</accession>
<name>A0A6N2UP09_9FIRM</name>
<dbReference type="AlphaFoldDB" id="A0A6N2UP09"/>
<dbReference type="Pfam" id="PF07947">
    <property type="entry name" value="YhhN"/>
    <property type="match status" value="1"/>
</dbReference>
<evidence type="ECO:0000313" key="6">
    <source>
        <dbReference type="EMBL" id="VYT19007.1"/>
    </source>
</evidence>
<evidence type="ECO:0000256" key="5">
    <source>
        <dbReference type="ARBA" id="ARBA00023136"/>
    </source>
</evidence>
<keyword evidence="3" id="KW-0812">Transmembrane</keyword>
<evidence type="ECO:0000256" key="1">
    <source>
        <dbReference type="ARBA" id="ARBA00004141"/>
    </source>
</evidence>
<protein>
    <submittedName>
        <fullName evidence="6">YhhN-like protein</fullName>
    </submittedName>
</protein>
<dbReference type="InterPro" id="IPR012506">
    <property type="entry name" value="TMEM86B-like"/>
</dbReference>
<sequence length="236" mass="25965">MKKTDPAGSAVLLFVLTECILYVFFLMLDLTSSSALLSTILKYCSILLCFFFGFIFGKTKDRILVISALGLTAAADAFLLVLDTNYTAGVLCFCGVQMLYYCRLLRAGGFAFLPFLPIRFLLTGCMFVFLGILHIWNLLTAAGVFYFTQLLFNAAESLALRHISLPYRLFSAGLILFLCCDLCVGLSNLPSAAPFSVPEPVLSFAQNGMWLFYLPSQVLITLSILPDYSSCTSESS</sequence>
<gene>
    <name evidence="6" type="ORF">ACLFYP115_01971</name>
</gene>
<evidence type="ECO:0000256" key="2">
    <source>
        <dbReference type="ARBA" id="ARBA00007375"/>
    </source>
</evidence>
<dbReference type="EMBL" id="CACRSQ010000006">
    <property type="protein sequence ID" value="VYT19007.1"/>
    <property type="molecule type" value="Genomic_DNA"/>
</dbReference>
<organism evidence="6">
    <name type="scientific">Anaerostipes caccae</name>
    <dbReference type="NCBI Taxonomy" id="105841"/>
    <lineage>
        <taxon>Bacteria</taxon>
        <taxon>Bacillati</taxon>
        <taxon>Bacillota</taxon>
        <taxon>Clostridia</taxon>
        <taxon>Lachnospirales</taxon>
        <taxon>Lachnospiraceae</taxon>
        <taxon>Anaerostipes</taxon>
    </lineage>
</organism>
<evidence type="ECO:0000256" key="4">
    <source>
        <dbReference type="ARBA" id="ARBA00022989"/>
    </source>
</evidence>
<reference evidence="6" key="1">
    <citation type="submission" date="2019-11" db="EMBL/GenBank/DDBJ databases">
        <authorList>
            <person name="Feng L."/>
        </authorList>
    </citation>
    <scope>NUCLEOTIDE SEQUENCE</scope>
    <source>
        <strain evidence="6">AcaccaeLFYP115</strain>
    </source>
</reference>
<comment type="similarity">
    <text evidence="2">Belongs to the TMEM86 family.</text>
</comment>
<keyword evidence="5" id="KW-0472">Membrane</keyword>
<proteinExistence type="inferred from homology"/>
<keyword evidence="4" id="KW-1133">Transmembrane helix</keyword>
<comment type="subcellular location">
    <subcellularLocation>
        <location evidence="1">Membrane</location>
        <topology evidence="1">Multi-pass membrane protein</topology>
    </subcellularLocation>
</comment>